<keyword evidence="2" id="KW-1185">Reference proteome</keyword>
<gene>
    <name evidence="1" type="ORF">DY262_21140</name>
</gene>
<evidence type="ECO:0000313" key="1">
    <source>
        <dbReference type="EMBL" id="RFP75539.1"/>
    </source>
</evidence>
<dbReference type="Proteomes" id="UP000261931">
    <property type="component" value="Unassembled WGS sequence"/>
</dbReference>
<reference evidence="1 2" key="1">
    <citation type="submission" date="2018-08" db="EMBL/GenBank/DDBJ databases">
        <title>Hydrogenophaga sp. LA-38 isolated from sludge.</title>
        <authorList>
            <person name="Im W.-T."/>
        </authorList>
    </citation>
    <scope>NUCLEOTIDE SEQUENCE [LARGE SCALE GENOMIC DNA]</scope>
    <source>
        <strain evidence="1 2">LA-38</strain>
    </source>
</reference>
<dbReference type="RefSeq" id="WP_116961032.1">
    <property type="nucleotide sequence ID" value="NZ_QVLS01000020.1"/>
</dbReference>
<dbReference type="EMBL" id="QVLS01000020">
    <property type="protein sequence ID" value="RFP75539.1"/>
    <property type="molecule type" value="Genomic_DNA"/>
</dbReference>
<protein>
    <submittedName>
        <fullName evidence="1">Uncharacterized protein</fullName>
    </submittedName>
</protein>
<comment type="caution">
    <text evidence="1">The sequence shown here is derived from an EMBL/GenBank/DDBJ whole genome shotgun (WGS) entry which is preliminary data.</text>
</comment>
<evidence type="ECO:0000313" key="2">
    <source>
        <dbReference type="Proteomes" id="UP000261931"/>
    </source>
</evidence>
<dbReference type="AlphaFoldDB" id="A0A372EDT0"/>
<name>A0A372EDT0_9BURK</name>
<proteinExistence type="predicted"/>
<sequence length="493" mass="53735">MELFLADLVAGALAPEAIDRHVDHIAQACRPLTKTDARQTTEVFRQCLRMQLLALPTEDLNRLRERALQAPGGPTGTVLRLLGRELDAVRQDMQGILTAFDMALLASESNDPASVDDQLSQAKGKAAKLLQNYRLVGPADDPFAQGEALLKSVCARWLEGQAANGPQLGRFFQAMPLTLQASWLAAAPKPTSVDGQDVDRLLKTAVQHTEARRVAALRAACKAADKQPSIATLVELADAWAGLKKHCDTLNRPHAAAGFQDRLAMTTRQASESLDLPNLRLDALADEQLHPLSQALQTLGIPHDSQAFAREIAARQERNQASFTLDLHGAFRHLAAGDLASALTSLRDVDQHFESLVPTHEALTGRRLDVEGRTELAHKLFQQVLEQASPQTRVKAFDTINDEQTRLLAQVLMDMGLRAQGDGATAALSRIGTNLLLLKDALAQPLHKTREVRSLSDEQARQAADLLDLATFAIAHHFTGGLVQRSMEQPPPR</sequence>
<accession>A0A372EDT0</accession>
<organism evidence="1 2">
    <name type="scientific">Hydrogenophaga borbori</name>
    <dbReference type="NCBI Taxonomy" id="2294117"/>
    <lineage>
        <taxon>Bacteria</taxon>
        <taxon>Pseudomonadati</taxon>
        <taxon>Pseudomonadota</taxon>
        <taxon>Betaproteobacteria</taxon>
        <taxon>Burkholderiales</taxon>
        <taxon>Comamonadaceae</taxon>
        <taxon>Hydrogenophaga</taxon>
    </lineage>
</organism>